<dbReference type="PANTHER" id="PTHR45947:SF3">
    <property type="entry name" value="SULFOQUINOVOSYL TRANSFERASE SQD2"/>
    <property type="match status" value="1"/>
</dbReference>
<reference evidence="3" key="2">
    <citation type="submission" date="2020-09" db="EMBL/GenBank/DDBJ databases">
        <authorList>
            <person name="Sun Q."/>
            <person name="Zhou Y."/>
        </authorList>
    </citation>
    <scope>NUCLEOTIDE SEQUENCE</scope>
    <source>
        <strain evidence="3">CGMCC 1.12426</strain>
    </source>
</reference>
<name>A0A916WW75_9HYPH</name>
<dbReference type="EMBL" id="BMFA01000002">
    <property type="protein sequence ID" value="GGB38867.1"/>
    <property type="molecule type" value="Genomic_DNA"/>
</dbReference>
<dbReference type="RefSeq" id="WP_208998325.1">
    <property type="nucleotide sequence ID" value="NZ_BMFA01000002.1"/>
</dbReference>
<feature type="domain" description="Glycosyltransferase subfamily 4-like N-terminal" evidence="2">
    <location>
        <begin position="24"/>
        <end position="177"/>
    </location>
</feature>
<accession>A0A916WW75</accession>
<keyword evidence="4" id="KW-1185">Reference proteome</keyword>
<sequence>MTRDPAATAFPHTVLQVIPDLETGGAERTTIDVADAVVVAGGTALVASQGGKMVRELDNAGARHIVLPLKSKNPVTIWRNAARLQSVIRNHKVALIHARSRAPAWSALIAARREGIPFVTTYHGIYSQKSTLKALYNSVMARGDAVIANSRYTARLIAERHPFAEAHIKTIYRGSDLTGLAPGAVDAERASALSRSWNLPPNRPVILNLARLTAWKGQRVLIEAMAVLKAAGRTAPVAVLAGDAQGRDGYLSSLRRLVSDHGLDDQVRIVGHCADVPAALALSDLAVVASIEPEAFGRAAVEAQAAGVPVVVTDLGAVPETVLAPPEVDDGARTGWRVAPNDAQALAGAISMALDMDPAARAGVTQCARAHVTRHFSVDAMTQATLAVYRDCIARVRRR</sequence>
<dbReference type="InterPro" id="IPR028098">
    <property type="entry name" value="Glyco_trans_4-like_N"/>
</dbReference>
<keyword evidence="3" id="KW-0808">Transferase</keyword>
<dbReference type="Proteomes" id="UP000605148">
    <property type="component" value="Unassembled WGS sequence"/>
</dbReference>
<evidence type="ECO:0000313" key="3">
    <source>
        <dbReference type="EMBL" id="GGB38867.1"/>
    </source>
</evidence>
<reference evidence="3" key="1">
    <citation type="journal article" date="2014" name="Int. J. Syst. Evol. Microbiol.">
        <title>Complete genome sequence of Corynebacterium casei LMG S-19264T (=DSM 44701T), isolated from a smear-ripened cheese.</title>
        <authorList>
            <consortium name="US DOE Joint Genome Institute (JGI-PGF)"/>
            <person name="Walter F."/>
            <person name="Albersmeier A."/>
            <person name="Kalinowski J."/>
            <person name="Ruckert C."/>
        </authorList>
    </citation>
    <scope>NUCLEOTIDE SEQUENCE</scope>
    <source>
        <strain evidence="3">CGMCC 1.12426</strain>
    </source>
</reference>
<evidence type="ECO:0000313" key="4">
    <source>
        <dbReference type="Proteomes" id="UP000605148"/>
    </source>
</evidence>
<evidence type="ECO:0000259" key="2">
    <source>
        <dbReference type="Pfam" id="PF13439"/>
    </source>
</evidence>
<dbReference type="InterPro" id="IPR050194">
    <property type="entry name" value="Glycosyltransferase_grp1"/>
</dbReference>
<dbReference type="SUPFAM" id="SSF53756">
    <property type="entry name" value="UDP-Glycosyltransferase/glycogen phosphorylase"/>
    <property type="match status" value="1"/>
</dbReference>
<dbReference type="GO" id="GO:0016758">
    <property type="term" value="F:hexosyltransferase activity"/>
    <property type="evidence" value="ECO:0007669"/>
    <property type="project" value="TreeGrafter"/>
</dbReference>
<proteinExistence type="predicted"/>
<comment type="caution">
    <text evidence="3">The sequence shown here is derived from an EMBL/GenBank/DDBJ whole genome shotgun (WGS) entry which is preliminary data.</text>
</comment>
<dbReference type="Pfam" id="PF00534">
    <property type="entry name" value="Glycos_transf_1"/>
    <property type="match status" value="1"/>
</dbReference>
<feature type="domain" description="Glycosyl transferase family 1" evidence="1">
    <location>
        <begin position="194"/>
        <end position="358"/>
    </location>
</feature>
<organism evidence="3 4">
    <name type="scientific">Roseibium aquae</name>
    <dbReference type="NCBI Taxonomy" id="1323746"/>
    <lineage>
        <taxon>Bacteria</taxon>
        <taxon>Pseudomonadati</taxon>
        <taxon>Pseudomonadota</taxon>
        <taxon>Alphaproteobacteria</taxon>
        <taxon>Hyphomicrobiales</taxon>
        <taxon>Stappiaceae</taxon>
        <taxon>Roseibium</taxon>
    </lineage>
</organism>
<dbReference type="CDD" id="cd03819">
    <property type="entry name" value="GT4_WavL-like"/>
    <property type="match status" value="1"/>
</dbReference>
<gene>
    <name evidence="3" type="ORF">GCM10011316_08650</name>
</gene>
<dbReference type="Gene3D" id="3.40.50.2000">
    <property type="entry name" value="Glycogen Phosphorylase B"/>
    <property type="match status" value="2"/>
</dbReference>
<evidence type="ECO:0000259" key="1">
    <source>
        <dbReference type="Pfam" id="PF00534"/>
    </source>
</evidence>
<dbReference type="AlphaFoldDB" id="A0A916WW75"/>
<protein>
    <submittedName>
        <fullName evidence="3">Glycosyl transferase</fullName>
    </submittedName>
</protein>
<dbReference type="Pfam" id="PF13439">
    <property type="entry name" value="Glyco_transf_4"/>
    <property type="match status" value="1"/>
</dbReference>
<dbReference type="InterPro" id="IPR001296">
    <property type="entry name" value="Glyco_trans_1"/>
</dbReference>
<dbReference type="PANTHER" id="PTHR45947">
    <property type="entry name" value="SULFOQUINOVOSYL TRANSFERASE SQD2"/>
    <property type="match status" value="1"/>
</dbReference>